<organism evidence="1 2">
    <name type="scientific">Desulfocurvibacter africanus subsp. africanus str. Walvis Bay</name>
    <dbReference type="NCBI Taxonomy" id="690850"/>
    <lineage>
        <taxon>Bacteria</taxon>
        <taxon>Pseudomonadati</taxon>
        <taxon>Thermodesulfobacteriota</taxon>
        <taxon>Desulfovibrionia</taxon>
        <taxon>Desulfovibrionales</taxon>
        <taxon>Desulfovibrionaceae</taxon>
        <taxon>Desulfocurvibacter</taxon>
    </lineage>
</organism>
<proteinExistence type="predicted"/>
<dbReference type="STRING" id="690850.Desaf_1676"/>
<dbReference type="Proteomes" id="UP000007844">
    <property type="component" value="Chromosome"/>
</dbReference>
<gene>
    <name evidence="1" type="ORF">Desaf_1676</name>
</gene>
<keyword evidence="2" id="KW-1185">Reference proteome</keyword>
<dbReference type="InterPro" id="IPR038282">
    <property type="entry name" value="DUF2267_sf"/>
</dbReference>
<protein>
    <recommendedName>
        <fullName evidence="3">DUF2267 domain-containing protein</fullName>
    </recommendedName>
</protein>
<dbReference type="RefSeq" id="WP_014259777.1">
    <property type="nucleotide sequence ID" value="NC_016629.1"/>
</dbReference>
<name>F3Z1I1_DESAF</name>
<sequence length="134" mass="14234">MRYDAFLQDVRDRLQPGERDMAETAVAATLAALGVALSKEGRADLAPQLPKELKAHFSAGLENGLDTAELFLARVAQTMNLDTTAVEPMVSAVMAALRDAVSEGALRNALSTLPPDYNRILGLESQGPARGAMP</sequence>
<evidence type="ECO:0000313" key="1">
    <source>
        <dbReference type="EMBL" id="EGJ50012.1"/>
    </source>
</evidence>
<accession>F3Z1I1</accession>
<evidence type="ECO:0000313" key="2">
    <source>
        <dbReference type="Proteomes" id="UP000007844"/>
    </source>
</evidence>
<evidence type="ECO:0008006" key="3">
    <source>
        <dbReference type="Google" id="ProtNLM"/>
    </source>
</evidence>
<dbReference type="InterPro" id="IPR018727">
    <property type="entry name" value="DUF2267"/>
</dbReference>
<dbReference type="Gene3D" id="1.10.490.110">
    <property type="entry name" value="Uncharacterized conserved protein DUF2267"/>
    <property type="match status" value="1"/>
</dbReference>
<dbReference type="KEGG" id="daf:Desaf_1676"/>
<dbReference type="Pfam" id="PF10025">
    <property type="entry name" value="DUF2267"/>
    <property type="match status" value="1"/>
</dbReference>
<dbReference type="AlphaFoldDB" id="F3Z1I1"/>
<reference evidence="1 2" key="1">
    <citation type="journal article" date="2011" name="J. Bacteriol.">
        <title>Genome sequence of the mercury-methylating and pleomorphic Desulfovibrio africanus Strain Walvis Bay.</title>
        <authorList>
            <person name="Brown S.D."/>
            <person name="Wall J.D."/>
            <person name="Kucken A.M."/>
            <person name="Gilmour C.C."/>
            <person name="Podar M."/>
            <person name="Brandt C.C."/>
            <person name="Teshima H."/>
            <person name="Detter J.C."/>
            <person name="Han C.S."/>
            <person name="Land M.L."/>
            <person name="Lucas S."/>
            <person name="Han J."/>
            <person name="Pennacchio L."/>
            <person name="Nolan M."/>
            <person name="Pitluck S."/>
            <person name="Woyke T."/>
            <person name="Goodwin L."/>
            <person name="Palumbo A.V."/>
            <person name="Elias D.A."/>
        </authorList>
    </citation>
    <scope>NUCLEOTIDE SEQUENCE [LARGE SCALE GENOMIC DNA]</scope>
    <source>
        <strain evidence="1 2">Walvis Bay</strain>
    </source>
</reference>
<dbReference type="HOGENOM" id="CLU_121888_3_0_7"/>
<dbReference type="EMBL" id="CP003221">
    <property type="protein sequence ID" value="EGJ50012.1"/>
    <property type="molecule type" value="Genomic_DNA"/>
</dbReference>